<dbReference type="InterPro" id="IPR001763">
    <property type="entry name" value="Rhodanese-like_dom"/>
</dbReference>
<dbReference type="RefSeq" id="WP_053543753.1">
    <property type="nucleotide sequence ID" value="NZ_CP009220.1"/>
</dbReference>
<dbReference type="PATRIC" id="fig|931089.4.peg.49"/>
<dbReference type="InterPro" id="IPR050229">
    <property type="entry name" value="GlpE_sulfurtransferase"/>
</dbReference>
<reference evidence="2 3" key="1">
    <citation type="submission" date="2014-08" db="EMBL/GenBank/DDBJ databases">
        <title>Complete genome sequence of Corynebacterium deserti GIMN1.010 (=DSM 45689), isolated from desert sand in western China.</title>
        <authorList>
            <person name="Ruckert C."/>
            <person name="Albersmeier A."/>
            <person name="Kalinowski J."/>
        </authorList>
    </citation>
    <scope>NUCLEOTIDE SEQUENCE [LARGE SCALE GENOMIC DNA]</scope>
    <source>
        <strain evidence="2 3">GIMN1.010</strain>
    </source>
</reference>
<protein>
    <recommendedName>
        <fullName evidence="1">Rhodanese domain-containing protein</fullName>
    </recommendedName>
</protein>
<dbReference type="PROSITE" id="PS50206">
    <property type="entry name" value="RHODANESE_3"/>
    <property type="match status" value="1"/>
</dbReference>
<dbReference type="Proteomes" id="UP000068067">
    <property type="component" value="Chromosome"/>
</dbReference>
<feature type="domain" description="Rhodanese" evidence="1">
    <location>
        <begin position="11"/>
        <end position="97"/>
    </location>
</feature>
<proteinExistence type="predicted"/>
<dbReference type="Gene3D" id="3.40.250.10">
    <property type="entry name" value="Rhodanese-like domain"/>
    <property type="match status" value="1"/>
</dbReference>
<keyword evidence="3" id="KW-1185">Reference proteome</keyword>
<sequence>MSISISETNKRQDTDQIVDVREHFEITEGMIPTALHIPMGEITERVTELDKQHLVIVVCRSGRRSTEVAAVLKNMGFEAYSMDGGMNEWYRNNLPIK</sequence>
<evidence type="ECO:0000313" key="3">
    <source>
        <dbReference type="Proteomes" id="UP000068067"/>
    </source>
</evidence>
<accession>A0A0M3Q8U3</accession>
<dbReference type="SUPFAM" id="SSF52821">
    <property type="entry name" value="Rhodanese/Cell cycle control phosphatase"/>
    <property type="match status" value="1"/>
</dbReference>
<dbReference type="Pfam" id="PF00581">
    <property type="entry name" value="Rhodanese"/>
    <property type="match status" value="1"/>
</dbReference>
<dbReference type="EMBL" id="CP009220">
    <property type="protein sequence ID" value="ALC04539.1"/>
    <property type="molecule type" value="Genomic_DNA"/>
</dbReference>
<dbReference type="KEGG" id="cdx:CDES_00265"/>
<name>A0A0M3Q8U3_9CORY</name>
<dbReference type="SMART" id="SM00450">
    <property type="entry name" value="RHOD"/>
    <property type="match status" value="1"/>
</dbReference>
<dbReference type="PANTHER" id="PTHR43031:SF17">
    <property type="entry name" value="SULFURTRANSFERASE YTWF-RELATED"/>
    <property type="match status" value="1"/>
</dbReference>
<evidence type="ECO:0000313" key="2">
    <source>
        <dbReference type="EMBL" id="ALC04539.1"/>
    </source>
</evidence>
<dbReference type="InterPro" id="IPR036873">
    <property type="entry name" value="Rhodanese-like_dom_sf"/>
</dbReference>
<dbReference type="AlphaFoldDB" id="A0A0M3Q8U3"/>
<organism evidence="2 3">
    <name type="scientific">Corynebacterium deserti GIMN1.010</name>
    <dbReference type="NCBI Taxonomy" id="931089"/>
    <lineage>
        <taxon>Bacteria</taxon>
        <taxon>Bacillati</taxon>
        <taxon>Actinomycetota</taxon>
        <taxon>Actinomycetes</taxon>
        <taxon>Mycobacteriales</taxon>
        <taxon>Corynebacteriaceae</taxon>
        <taxon>Corynebacterium</taxon>
    </lineage>
</organism>
<dbReference type="OrthoDB" id="9800872at2"/>
<evidence type="ECO:0000259" key="1">
    <source>
        <dbReference type="PROSITE" id="PS50206"/>
    </source>
</evidence>
<dbReference type="STRING" id="931089.CDES_00265"/>
<dbReference type="PANTHER" id="PTHR43031">
    <property type="entry name" value="FAD-DEPENDENT OXIDOREDUCTASE"/>
    <property type="match status" value="1"/>
</dbReference>
<gene>
    <name evidence="2" type="ORF">CDES_00265</name>
</gene>
<dbReference type="CDD" id="cd00158">
    <property type="entry name" value="RHOD"/>
    <property type="match status" value="1"/>
</dbReference>